<sequence length="244" mass="27089">MKENYTPRRPKKANSSCPHCGWQIATTFDFEQLLAKGIPEGIEGEVSAYRSTPVRGPTIEADLLVPAGQALMSAVATMIPTTIIALWARWEWYAPILIGSATVLLQWFRFLNDQSRNTSIIEEFTYVADQGHNRKTSPPNDKLGLRMEVIHKESGIKSRMQLLELPEQIGEVEFAEFLRDIAAGKSLARKNWTGDGKPFTRDTYDGMIDKLLSASVVNRAGNSGTKLTNGGRHAINAMIREGVI</sequence>
<gene>
    <name evidence="1" type="ORF">LCGC14_2684770</name>
</gene>
<proteinExistence type="predicted"/>
<protein>
    <submittedName>
        <fullName evidence="1">Uncharacterized protein</fullName>
    </submittedName>
</protein>
<comment type="caution">
    <text evidence="1">The sequence shown here is derived from an EMBL/GenBank/DDBJ whole genome shotgun (WGS) entry which is preliminary data.</text>
</comment>
<dbReference type="EMBL" id="LAZR01047427">
    <property type="protein sequence ID" value="KKK94246.1"/>
    <property type="molecule type" value="Genomic_DNA"/>
</dbReference>
<dbReference type="AlphaFoldDB" id="A0A0F9CC02"/>
<evidence type="ECO:0000313" key="1">
    <source>
        <dbReference type="EMBL" id="KKK94246.1"/>
    </source>
</evidence>
<accession>A0A0F9CC02</accession>
<reference evidence="1" key="1">
    <citation type="journal article" date="2015" name="Nature">
        <title>Complex archaea that bridge the gap between prokaryotes and eukaryotes.</title>
        <authorList>
            <person name="Spang A."/>
            <person name="Saw J.H."/>
            <person name="Jorgensen S.L."/>
            <person name="Zaremba-Niedzwiedzka K."/>
            <person name="Martijn J."/>
            <person name="Lind A.E."/>
            <person name="van Eijk R."/>
            <person name="Schleper C."/>
            <person name="Guy L."/>
            <person name="Ettema T.J."/>
        </authorList>
    </citation>
    <scope>NUCLEOTIDE SEQUENCE</scope>
</reference>
<name>A0A0F9CC02_9ZZZZ</name>
<organism evidence="1">
    <name type="scientific">marine sediment metagenome</name>
    <dbReference type="NCBI Taxonomy" id="412755"/>
    <lineage>
        <taxon>unclassified sequences</taxon>
        <taxon>metagenomes</taxon>
        <taxon>ecological metagenomes</taxon>
    </lineage>
</organism>